<reference evidence="1" key="1">
    <citation type="submission" date="2022-01" db="EMBL/GenBank/DDBJ databases">
        <title>Genome-Based Taxonomic Classification of the Phylum Actinobacteria.</title>
        <authorList>
            <person name="Gao Y."/>
        </authorList>
    </citation>
    <scope>NUCLEOTIDE SEQUENCE</scope>
    <source>
        <strain evidence="1">KLBMP 8922</strain>
    </source>
</reference>
<dbReference type="Proteomes" id="UP001165378">
    <property type="component" value="Unassembled WGS sequence"/>
</dbReference>
<dbReference type="Gene3D" id="3.80.10.10">
    <property type="entry name" value="Ribonuclease Inhibitor"/>
    <property type="match status" value="1"/>
</dbReference>
<comment type="caution">
    <text evidence="1">The sequence shown here is derived from an EMBL/GenBank/DDBJ whole genome shotgun (WGS) entry which is preliminary data.</text>
</comment>
<name>A0AA41PTP3_9ACTN</name>
<evidence type="ECO:0000313" key="2">
    <source>
        <dbReference type="Proteomes" id="UP001165378"/>
    </source>
</evidence>
<dbReference type="AlphaFoldDB" id="A0AA41PTP3"/>
<dbReference type="InterPro" id="IPR032675">
    <property type="entry name" value="LRR_dom_sf"/>
</dbReference>
<dbReference type="SUPFAM" id="SSF52047">
    <property type="entry name" value="RNI-like"/>
    <property type="match status" value="1"/>
</dbReference>
<organism evidence="1 2">
    <name type="scientific">Yinghuangia soli</name>
    <dbReference type="NCBI Taxonomy" id="2908204"/>
    <lineage>
        <taxon>Bacteria</taxon>
        <taxon>Bacillati</taxon>
        <taxon>Actinomycetota</taxon>
        <taxon>Actinomycetes</taxon>
        <taxon>Kitasatosporales</taxon>
        <taxon>Streptomycetaceae</taxon>
        <taxon>Yinghuangia</taxon>
    </lineage>
</organism>
<dbReference type="RefSeq" id="WP_235049717.1">
    <property type="nucleotide sequence ID" value="NZ_JAKFHA010000001.1"/>
</dbReference>
<dbReference type="InterPro" id="IPR047722">
    <property type="entry name" value="STM4015-like"/>
</dbReference>
<evidence type="ECO:0000313" key="1">
    <source>
        <dbReference type="EMBL" id="MCF2525685.1"/>
    </source>
</evidence>
<protein>
    <submittedName>
        <fullName evidence="1">STM4015 family protein</fullName>
    </submittedName>
</protein>
<proteinExistence type="predicted"/>
<accession>A0AA41PTP3</accession>
<dbReference type="NCBIfam" id="NF038076">
    <property type="entry name" value="fam_STM4015"/>
    <property type="match status" value="1"/>
</dbReference>
<dbReference type="EMBL" id="JAKFHA010000001">
    <property type="protein sequence ID" value="MCF2525685.1"/>
    <property type="molecule type" value="Genomic_DNA"/>
</dbReference>
<keyword evidence="2" id="KW-1185">Reference proteome</keyword>
<gene>
    <name evidence="1" type="ORF">LZ495_00385</name>
</gene>
<sequence length="327" mass="34987">MTVEDHATEFAGLPVVEAAVTADGTVSIPQVADPSAVAWRLRLEDFWDYTGIDGTEKAYADLFATLLDTVGAGDITALIMGCWGYVSEQEATGPRGPIGLVHGARDRLTNLRALFLGDIVREESDIAYIQQGDLGDLIEAYPGLEELTVRGAEGLVFPARTHPNLRSLRLQSGGMPSEVVRAVAAGSFPELRELEIWFGLAAYGGTARIADLAPILAGTALPKLSRLGLMDSPAQDEIASAVASAPVVAQLRELDLSMGTLGDEGAEALLAGQPLTHLARLTLRHHFVGKPLQYRLRETLEPAGVHVDLSDAFWRPGLQGRFVEVSE</sequence>